<dbReference type="Pfam" id="PF13531">
    <property type="entry name" value="SBP_bac_11"/>
    <property type="match status" value="1"/>
</dbReference>
<evidence type="ECO:0000313" key="5">
    <source>
        <dbReference type="Proteomes" id="UP001296706"/>
    </source>
</evidence>
<name>A0ABX1RQ26_9PSEU</name>
<reference evidence="4 5" key="1">
    <citation type="submission" date="2020-04" db="EMBL/GenBank/DDBJ databases">
        <authorList>
            <person name="Klaysubun C."/>
            <person name="Duangmal K."/>
            <person name="Lipun K."/>
        </authorList>
    </citation>
    <scope>NUCLEOTIDE SEQUENCE [LARGE SCALE GENOMIC DNA]</scope>
    <source>
        <strain evidence="4 5">JCM 11839</strain>
    </source>
</reference>
<comment type="caution">
    <text evidence="4">The sequence shown here is derived from an EMBL/GenBank/DDBJ whole genome shotgun (WGS) entry which is preliminary data.</text>
</comment>
<dbReference type="CDD" id="cd13540">
    <property type="entry name" value="PBP2_ModA_WtpA"/>
    <property type="match status" value="1"/>
</dbReference>
<dbReference type="SUPFAM" id="SSF53850">
    <property type="entry name" value="Periplasmic binding protein-like II"/>
    <property type="match status" value="1"/>
</dbReference>
<evidence type="ECO:0000256" key="1">
    <source>
        <dbReference type="ARBA" id="ARBA00009438"/>
    </source>
</evidence>
<dbReference type="Gene3D" id="3.40.190.10">
    <property type="entry name" value="Periplasmic binding protein-like II"/>
    <property type="match status" value="2"/>
</dbReference>
<dbReference type="PANTHER" id="PTHR30632:SF16">
    <property type="entry name" value="MOLYBDATE_TUNGSTATE-BINDING PROTEIN WTPA"/>
    <property type="match status" value="1"/>
</dbReference>
<comment type="similarity">
    <text evidence="1">Belongs to the bacterial solute-binding protein 1 family. WtpA subfamily.</text>
</comment>
<dbReference type="EMBL" id="JAAXKY010000243">
    <property type="protein sequence ID" value="NMH82486.1"/>
    <property type="molecule type" value="Genomic_DNA"/>
</dbReference>
<feature type="region of interest" description="Disordered" evidence="2">
    <location>
        <begin position="21"/>
        <end position="40"/>
    </location>
</feature>
<evidence type="ECO:0000313" key="4">
    <source>
        <dbReference type="EMBL" id="NMH82486.1"/>
    </source>
</evidence>
<feature type="signal peptide" evidence="3">
    <location>
        <begin position="1"/>
        <end position="18"/>
    </location>
</feature>
<dbReference type="Proteomes" id="UP001296706">
    <property type="component" value="Unassembled WGS sequence"/>
</dbReference>
<sequence length="297" mass="30146">MRSWRVVGALAAAGVALAACSSPSTNPSTSPGTAGPTPGAAAGQPVRVLYAGSLVNLMEHDIGPKFTAAEGYRFQGEGGGSDALANEIKGKVKQADVFISASPQTNSTLQGAAGGNAESWFATFASSPLVIGYSPKSRFAADLTSKPWQQVLAEPGFRLGRTDPTTDPKGKLAVQALNQVGLTSLASDQSGVFPETELIGRLQSGQLDAGFFYSAEAAPDKIPTITIPPVSLGAAYTVTVLNQAPNRAGAVAFVNYLLGHDGSSTLTADGFQVTSPPAVSGDKGAVPAGLHPLIPAP</sequence>
<evidence type="ECO:0000256" key="3">
    <source>
        <dbReference type="SAM" id="SignalP"/>
    </source>
</evidence>
<dbReference type="PROSITE" id="PS51257">
    <property type="entry name" value="PROKAR_LIPOPROTEIN"/>
    <property type="match status" value="1"/>
</dbReference>
<dbReference type="RefSeq" id="WP_169400481.1">
    <property type="nucleotide sequence ID" value="NZ_BAAAJH010000013.1"/>
</dbReference>
<keyword evidence="5" id="KW-1185">Reference proteome</keyword>
<feature type="chain" id="PRO_5047347382" evidence="3">
    <location>
        <begin position="19"/>
        <end position="297"/>
    </location>
</feature>
<organism evidence="4 5">
    <name type="scientific">Pseudonocardia xinjiangensis</name>
    <dbReference type="NCBI Taxonomy" id="75289"/>
    <lineage>
        <taxon>Bacteria</taxon>
        <taxon>Bacillati</taxon>
        <taxon>Actinomycetota</taxon>
        <taxon>Actinomycetes</taxon>
        <taxon>Pseudonocardiales</taxon>
        <taxon>Pseudonocardiaceae</taxon>
        <taxon>Pseudonocardia</taxon>
    </lineage>
</organism>
<protein>
    <submittedName>
        <fullName evidence="4">Extracellular solute-binding protein</fullName>
    </submittedName>
</protein>
<dbReference type="PANTHER" id="PTHR30632">
    <property type="entry name" value="MOLYBDATE-BINDING PERIPLASMIC PROTEIN"/>
    <property type="match status" value="1"/>
</dbReference>
<accession>A0ABX1RQ26</accession>
<proteinExistence type="inferred from homology"/>
<evidence type="ECO:0000256" key="2">
    <source>
        <dbReference type="SAM" id="MobiDB-lite"/>
    </source>
</evidence>
<gene>
    <name evidence="4" type="ORF">HF577_36035</name>
</gene>
<dbReference type="InterPro" id="IPR050682">
    <property type="entry name" value="ModA/WtpA"/>
</dbReference>
<keyword evidence="3" id="KW-0732">Signal</keyword>